<keyword evidence="1" id="KW-0732">Signal</keyword>
<name>A0ABW2AVS7_9MICO</name>
<organism evidence="2 3">
    <name type="scientific">Branchiibius cervicis</name>
    <dbReference type="NCBI Taxonomy" id="908252"/>
    <lineage>
        <taxon>Bacteria</taxon>
        <taxon>Bacillati</taxon>
        <taxon>Actinomycetota</taxon>
        <taxon>Actinomycetes</taxon>
        <taxon>Micrococcales</taxon>
        <taxon>Dermacoccaceae</taxon>
        <taxon>Branchiibius</taxon>
    </lineage>
</organism>
<dbReference type="RefSeq" id="WP_377824009.1">
    <property type="nucleotide sequence ID" value="NZ_JBHSWJ010000002.1"/>
</dbReference>
<evidence type="ECO:0000313" key="2">
    <source>
        <dbReference type="EMBL" id="MFC6715134.1"/>
    </source>
</evidence>
<sequence>MRTTVAAVLTAASVLAMAACSSSATGPQPGGGGQVDYVEVSQGHLSFQVPASWKKTTDVTKPFDAKYSGDGMQLQVAGELGDDSSAYAALARLDLPATVGLAGYRPGTTNRITVEGAHDAVVRSFTYTDGPSTRHGVWIVATQWPYPKSAALTMTGTTVDSDVVSHIQESLAFKTYH</sequence>
<evidence type="ECO:0000256" key="1">
    <source>
        <dbReference type="SAM" id="SignalP"/>
    </source>
</evidence>
<keyword evidence="3" id="KW-1185">Reference proteome</keyword>
<dbReference type="EMBL" id="JBHSWJ010000002">
    <property type="protein sequence ID" value="MFC6715134.1"/>
    <property type="molecule type" value="Genomic_DNA"/>
</dbReference>
<evidence type="ECO:0000313" key="3">
    <source>
        <dbReference type="Proteomes" id="UP001596356"/>
    </source>
</evidence>
<accession>A0ABW2AVS7</accession>
<dbReference type="PROSITE" id="PS51257">
    <property type="entry name" value="PROKAR_LIPOPROTEIN"/>
    <property type="match status" value="1"/>
</dbReference>
<protein>
    <recommendedName>
        <fullName evidence="4">Lipoprotein</fullName>
    </recommendedName>
</protein>
<feature type="chain" id="PRO_5046164598" description="Lipoprotein" evidence="1">
    <location>
        <begin position="19"/>
        <end position="177"/>
    </location>
</feature>
<evidence type="ECO:0008006" key="4">
    <source>
        <dbReference type="Google" id="ProtNLM"/>
    </source>
</evidence>
<gene>
    <name evidence="2" type="ORF">ACFQBT_15485</name>
</gene>
<reference evidence="3" key="1">
    <citation type="journal article" date="2019" name="Int. J. Syst. Evol. Microbiol.">
        <title>The Global Catalogue of Microorganisms (GCM) 10K type strain sequencing project: providing services to taxonomists for standard genome sequencing and annotation.</title>
        <authorList>
            <consortium name="The Broad Institute Genomics Platform"/>
            <consortium name="The Broad Institute Genome Sequencing Center for Infectious Disease"/>
            <person name="Wu L."/>
            <person name="Ma J."/>
        </authorList>
    </citation>
    <scope>NUCLEOTIDE SEQUENCE [LARGE SCALE GENOMIC DNA]</scope>
    <source>
        <strain evidence="3">NBRC 106593</strain>
    </source>
</reference>
<comment type="caution">
    <text evidence="2">The sequence shown here is derived from an EMBL/GenBank/DDBJ whole genome shotgun (WGS) entry which is preliminary data.</text>
</comment>
<feature type="signal peptide" evidence="1">
    <location>
        <begin position="1"/>
        <end position="18"/>
    </location>
</feature>
<dbReference type="Proteomes" id="UP001596356">
    <property type="component" value="Unassembled WGS sequence"/>
</dbReference>
<proteinExistence type="predicted"/>